<sequence>MFDHSSHLSSFADFNSPFMNGSPFINPSLSTFSFDTGSPFDRLFPLSSEQPFSDINFGRLIKDVFSTPTTGVVHNIPIKIEGEGIYGDGDDDDYDDDDDDDYNGVFDGEDGEEEVDEDKDGDFDDDVGDDDGDDDSLWQRQYTQSETFWLPV</sequence>
<feature type="compositionally biased region" description="Acidic residues" evidence="1">
    <location>
        <begin position="88"/>
        <end position="136"/>
    </location>
</feature>
<dbReference type="EMBL" id="UXUI01012661">
    <property type="protein sequence ID" value="VDD97019.1"/>
    <property type="molecule type" value="Genomic_DNA"/>
</dbReference>
<proteinExistence type="predicted"/>
<organism evidence="4">
    <name type="scientific">Enterobius vermicularis</name>
    <name type="common">Human pinworm</name>
    <dbReference type="NCBI Taxonomy" id="51028"/>
    <lineage>
        <taxon>Eukaryota</taxon>
        <taxon>Metazoa</taxon>
        <taxon>Ecdysozoa</taxon>
        <taxon>Nematoda</taxon>
        <taxon>Chromadorea</taxon>
        <taxon>Rhabditida</taxon>
        <taxon>Spirurina</taxon>
        <taxon>Oxyuridomorpha</taxon>
        <taxon>Oxyuroidea</taxon>
        <taxon>Oxyuridae</taxon>
        <taxon>Enterobius</taxon>
    </lineage>
</organism>
<name>A0A0N4VNM4_ENTVE</name>
<dbReference type="Proteomes" id="UP000274131">
    <property type="component" value="Unassembled WGS sequence"/>
</dbReference>
<evidence type="ECO:0000313" key="2">
    <source>
        <dbReference type="EMBL" id="VDD97019.1"/>
    </source>
</evidence>
<accession>A0A0N4VNM4</accession>
<dbReference type="WBParaSite" id="EVEC_0001259201-mRNA-1">
    <property type="protein sequence ID" value="EVEC_0001259201-mRNA-1"/>
    <property type="gene ID" value="EVEC_0001259201"/>
</dbReference>
<evidence type="ECO:0000313" key="3">
    <source>
        <dbReference type="Proteomes" id="UP000274131"/>
    </source>
</evidence>
<keyword evidence="3" id="KW-1185">Reference proteome</keyword>
<dbReference type="AlphaFoldDB" id="A0A0N4VNM4"/>
<protein>
    <submittedName>
        <fullName evidence="4">Ovule protein</fullName>
    </submittedName>
</protein>
<feature type="region of interest" description="Disordered" evidence="1">
    <location>
        <begin position="82"/>
        <end position="142"/>
    </location>
</feature>
<evidence type="ECO:0000256" key="1">
    <source>
        <dbReference type="SAM" id="MobiDB-lite"/>
    </source>
</evidence>
<evidence type="ECO:0000313" key="4">
    <source>
        <dbReference type="WBParaSite" id="EVEC_0001259201-mRNA-1"/>
    </source>
</evidence>
<reference evidence="2 3" key="2">
    <citation type="submission" date="2018-10" db="EMBL/GenBank/DDBJ databases">
        <authorList>
            <consortium name="Pathogen Informatics"/>
        </authorList>
    </citation>
    <scope>NUCLEOTIDE SEQUENCE [LARGE SCALE GENOMIC DNA]</scope>
</reference>
<dbReference type="OrthoDB" id="5840332at2759"/>
<gene>
    <name evidence="2" type="ORF">EVEC_LOCUS11770</name>
</gene>
<reference evidence="4" key="1">
    <citation type="submission" date="2017-02" db="UniProtKB">
        <authorList>
            <consortium name="WormBaseParasite"/>
        </authorList>
    </citation>
    <scope>IDENTIFICATION</scope>
</reference>